<reference evidence="1 2" key="1">
    <citation type="submission" date="2020-06" db="EMBL/GenBank/DDBJ databases">
        <title>The genome sequence of Candidatus Regiella insecticola strain Tut.</title>
        <authorList>
            <person name="Nikoh N."/>
            <person name="Tsuchida T."/>
            <person name="Koga R."/>
            <person name="Oshima K."/>
            <person name="Hattori M."/>
            <person name="Fukatsu T."/>
        </authorList>
    </citation>
    <scope>NUCLEOTIDE SEQUENCE [LARGE SCALE GENOMIC DNA]</scope>
    <source>
        <strain evidence="1 2">Tut</strain>
    </source>
</reference>
<protein>
    <submittedName>
        <fullName evidence="1">Uncharacterized protein</fullName>
    </submittedName>
</protein>
<dbReference type="EMBL" id="BLXO01000007">
    <property type="protein sequence ID" value="GFN47020.1"/>
    <property type="molecule type" value="Genomic_DNA"/>
</dbReference>
<accession>A0A6L2ZRD5</accession>
<evidence type="ECO:0000313" key="2">
    <source>
        <dbReference type="Proteomes" id="UP000504714"/>
    </source>
</evidence>
<comment type="caution">
    <text evidence="1">The sequence shown here is derived from an EMBL/GenBank/DDBJ whole genome shotgun (WGS) entry which is preliminary data.</text>
</comment>
<evidence type="ECO:0000313" key="1">
    <source>
        <dbReference type="EMBL" id="GFN47020.1"/>
    </source>
</evidence>
<dbReference type="Proteomes" id="UP000504714">
    <property type="component" value="Unassembled WGS sequence"/>
</dbReference>
<name>A0A6L2ZRD5_9ENTR</name>
<proteinExistence type="predicted"/>
<sequence>MRSYTHTPWPRLAANFKDEGDTLLGLLDCRNSKFIEYNR</sequence>
<gene>
    <name evidence="1" type="ORF">RINTU1_28650</name>
</gene>
<dbReference type="AlphaFoldDB" id="A0A6L2ZRD5"/>
<organism evidence="1 2">
    <name type="scientific">Candidatus Regiella insecticola</name>
    <dbReference type="NCBI Taxonomy" id="138073"/>
    <lineage>
        <taxon>Bacteria</taxon>
        <taxon>Pseudomonadati</taxon>
        <taxon>Pseudomonadota</taxon>
        <taxon>Gammaproteobacteria</taxon>
        <taxon>Enterobacterales</taxon>
        <taxon>Enterobacteriaceae</taxon>
        <taxon>aphid secondary symbionts</taxon>
        <taxon>Candidatus Regiella</taxon>
    </lineage>
</organism>